<dbReference type="InterPro" id="IPR039059">
    <property type="entry name" value="MVP"/>
</dbReference>
<dbReference type="Proteomes" id="UP000327493">
    <property type="component" value="Chromosome 15"/>
</dbReference>
<sequence>MDGLEVEKQKSLAQIESQRFSQLVESLGCDTLQEMARAGPELQVHIYYYYYYYYYTTTITSQPVESLGCDTLQEMARAGPELQVKLLQALGLKSTLITDGSSPINLFTTANGLLGALQGPGQGQGQ</sequence>
<evidence type="ECO:0000313" key="1">
    <source>
        <dbReference type="EMBL" id="KAA8585771.1"/>
    </source>
</evidence>
<dbReference type="GO" id="GO:0005634">
    <property type="term" value="C:nucleus"/>
    <property type="evidence" value="ECO:0007669"/>
    <property type="project" value="TreeGrafter"/>
</dbReference>
<proteinExistence type="predicted"/>
<dbReference type="PANTHER" id="PTHR14165:SF3">
    <property type="entry name" value="MAJOR VAULT PROTEIN"/>
    <property type="match status" value="1"/>
</dbReference>
<reference evidence="1 2" key="1">
    <citation type="submission" date="2019-08" db="EMBL/GenBank/DDBJ databases">
        <title>A chromosome-level genome assembly, high-density linkage maps, and genome scans reveal the genomic architecture of hybrid incompatibilities underlying speciation via character displacement in darters (Percidae: Etheostominae).</title>
        <authorList>
            <person name="Moran R.L."/>
            <person name="Catchen J.M."/>
            <person name="Fuller R.C."/>
        </authorList>
    </citation>
    <scope>NUCLEOTIDE SEQUENCE [LARGE SCALE GENOMIC DNA]</scope>
    <source>
        <strain evidence="1">EspeVRDwgs_2016</strain>
        <tissue evidence="1">Muscle</tissue>
    </source>
</reference>
<organism evidence="1 2">
    <name type="scientific">Etheostoma spectabile</name>
    <name type="common">orangethroat darter</name>
    <dbReference type="NCBI Taxonomy" id="54343"/>
    <lineage>
        <taxon>Eukaryota</taxon>
        <taxon>Metazoa</taxon>
        <taxon>Chordata</taxon>
        <taxon>Craniata</taxon>
        <taxon>Vertebrata</taxon>
        <taxon>Euteleostomi</taxon>
        <taxon>Actinopterygii</taxon>
        <taxon>Neopterygii</taxon>
        <taxon>Teleostei</taxon>
        <taxon>Neoteleostei</taxon>
        <taxon>Acanthomorphata</taxon>
        <taxon>Eupercaria</taxon>
        <taxon>Perciformes</taxon>
        <taxon>Percoidei</taxon>
        <taxon>Percidae</taxon>
        <taxon>Etheostomatinae</taxon>
        <taxon>Etheostoma</taxon>
    </lineage>
</organism>
<dbReference type="Gene3D" id="6.20.380.10">
    <property type="match status" value="1"/>
</dbReference>
<dbReference type="EMBL" id="VOFY01000015">
    <property type="protein sequence ID" value="KAA8585771.1"/>
    <property type="molecule type" value="Genomic_DNA"/>
</dbReference>
<gene>
    <name evidence="1" type="ORF">FQN60_004465</name>
</gene>
<protein>
    <submittedName>
        <fullName evidence="1">Uncharacterized protein</fullName>
    </submittedName>
</protein>
<accession>A0A5J5D2K1</accession>
<evidence type="ECO:0000313" key="2">
    <source>
        <dbReference type="Proteomes" id="UP000327493"/>
    </source>
</evidence>
<keyword evidence="2" id="KW-1185">Reference proteome</keyword>
<dbReference type="PANTHER" id="PTHR14165">
    <property type="entry name" value="MAJOR VAULT PROTEIN"/>
    <property type="match status" value="1"/>
</dbReference>
<dbReference type="GO" id="GO:0005737">
    <property type="term" value="C:cytoplasm"/>
    <property type="evidence" value="ECO:0007669"/>
    <property type="project" value="TreeGrafter"/>
</dbReference>
<name>A0A5J5D2K1_9PERO</name>
<comment type="caution">
    <text evidence="1">The sequence shown here is derived from an EMBL/GenBank/DDBJ whole genome shotgun (WGS) entry which is preliminary data.</text>
</comment>
<dbReference type="AlphaFoldDB" id="A0A5J5D2K1"/>